<dbReference type="InterPro" id="IPR032675">
    <property type="entry name" value="LRR_dom_sf"/>
</dbReference>
<sequence>MASIPKYAMTYHSSVVSDTLIPLNKLTLAKDSVEPDDVGSLSLPAVLPHLPVELTTMIADLLEHSELSQDNDYQWPIHTVGSIGDILSVRTLCKSFYVAALPAYGRLLGEVKWSTTPGSIQTLLQISLSPRLAEHMRTLTFNNRDFSSTSPANMGDLQEVVEDCVEASREMVSTGRVFTCLTTVFDNLPNLKNLRIDKYNTALGRWPLQEILDRLHPDILEHAGTKILERCCSATKDNLPLLFKTIKRAGTKLEMLMGADGFFSEDGSKLMPFFPLGPLGVGAASAFFANLRTFQFTIPENYTYDFGWILTGILADSPNLKELNCSHELRESDSESFHTLYIDVISLVEDVADLPKLKLLDLEHMHLDEDSLLAITGQDLKMLRLAECSFELSPNYVGSPLSSEEQVRYILTKVIAKSSLEVLKFEEEEHYEPDVENLVCDDLAKQVRLLSHQCTEEYWDPEDDGFGHQGSWESVGRKNTWFEGKWLGRYDFEYGSELPQNLGMIHEDFRFGLPLLSDPRDLGHRSTLLAKTL</sequence>
<proteinExistence type="predicted"/>
<name>A0A9P4NQ60_9PEZI</name>
<evidence type="ECO:0000313" key="1">
    <source>
        <dbReference type="EMBL" id="KAF2429676.1"/>
    </source>
</evidence>
<dbReference type="AlphaFoldDB" id="A0A9P4NQ60"/>
<dbReference type="EMBL" id="MU007045">
    <property type="protein sequence ID" value="KAF2429676.1"/>
    <property type="molecule type" value="Genomic_DNA"/>
</dbReference>
<gene>
    <name evidence="1" type="ORF">EJ08DRAFT_698172</name>
</gene>
<protein>
    <submittedName>
        <fullName evidence="1">Uncharacterized protein</fullName>
    </submittedName>
</protein>
<keyword evidence="2" id="KW-1185">Reference proteome</keyword>
<evidence type="ECO:0000313" key="2">
    <source>
        <dbReference type="Proteomes" id="UP000800235"/>
    </source>
</evidence>
<organism evidence="1 2">
    <name type="scientific">Tothia fuscella</name>
    <dbReference type="NCBI Taxonomy" id="1048955"/>
    <lineage>
        <taxon>Eukaryota</taxon>
        <taxon>Fungi</taxon>
        <taxon>Dikarya</taxon>
        <taxon>Ascomycota</taxon>
        <taxon>Pezizomycotina</taxon>
        <taxon>Dothideomycetes</taxon>
        <taxon>Pleosporomycetidae</taxon>
        <taxon>Venturiales</taxon>
        <taxon>Cylindrosympodiaceae</taxon>
        <taxon>Tothia</taxon>
    </lineage>
</organism>
<dbReference type="SUPFAM" id="SSF52047">
    <property type="entry name" value="RNI-like"/>
    <property type="match status" value="1"/>
</dbReference>
<dbReference type="Gene3D" id="3.80.10.10">
    <property type="entry name" value="Ribonuclease Inhibitor"/>
    <property type="match status" value="1"/>
</dbReference>
<accession>A0A9P4NQ60</accession>
<dbReference type="Proteomes" id="UP000800235">
    <property type="component" value="Unassembled WGS sequence"/>
</dbReference>
<reference evidence="1" key="1">
    <citation type="journal article" date="2020" name="Stud. Mycol.">
        <title>101 Dothideomycetes genomes: a test case for predicting lifestyles and emergence of pathogens.</title>
        <authorList>
            <person name="Haridas S."/>
            <person name="Albert R."/>
            <person name="Binder M."/>
            <person name="Bloem J."/>
            <person name="Labutti K."/>
            <person name="Salamov A."/>
            <person name="Andreopoulos B."/>
            <person name="Baker S."/>
            <person name="Barry K."/>
            <person name="Bills G."/>
            <person name="Bluhm B."/>
            <person name="Cannon C."/>
            <person name="Castanera R."/>
            <person name="Culley D."/>
            <person name="Daum C."/>
            <person name="Ezra D."/>
            <person name="Gonzalez J."/>
            <person name="Henrissat B."/>
            <person name="Kuo A."/>
            <person name="Liang C."/>
            <person name="Lipzen A."/>
            <person name="Lutzoni F."/>
            <person name="Magnuson J."/>
            <person name="Mondo S."/>
            <person name="Nolan M."/>
            <person name="Ohm R."/>
            <person name="Pangilinan J."/>
            <person name="Park H.-J."/>
            <person name="Ramirez L."/>
            <person name="Alfaro M."/>
            <person name="Sun H."/>
            <person name="Tritt A."/>
            <person name="Yoshinaga Y."/>
            <person name="Zwiers L.-H."/>
            <person name="Turgeon B."/>
            <person name="Goodwin S."/>
            <person name="Spatafora J."/>
            <person name="Crous P."/>
            <person name="Grigoriev I."/>
        </authorList>
    </citation>
    <scope>NUCLEOTIDE SEQUENCE</scope>
    <source>
        <strain evidence="1">CBS 130266</strain>
    </source>
</reference>
<comment type="caution">
    <text evidence="1">The sequence shown here is derived from an EMBL/GenBank/DDBJ whole genome shotgun (WGS) entry which is preliminary data.</text>
</comment>